<evidence type="ECO:0000259" key="11">
    <source>
        <dbReference type="Pfam" id="PF16916"/>
    </source>
</evidence>
<keyword evidence="13" id="KW-1185">Reference proteome</keyword>
<keyword evidence="6 9" id="KW-1133">Transmembrane helix</keyword>
<dbReference type="InterPro" id="IPR058533">
    <property type="entry name" value="Cation_efflux_TM"/>
</dbReference>
<feature type="domain" description="Cation efflux protein cytoplasmic" evidence="11">
    <location>
        <begin position="226"/>
        <end position="300"/>
    </location>
</feature>
<evidence type="ECO:0000256" key="5">
    <source>
        <dbReference type="ARBA" id="ARBA00022906"/>
    </source>
</evidence>
<dbReference type="InterPro" id="IPR036837">
    <property type="entry name" value="Cation_efflux_CTD_sf"/>
</dbReference>
<evidence type="ECO:0000256" key="3">
    <source>
        <dbReference type="ARBA" id="ARBA00022448"/>
    </source>
</evidence>
<dbReference type="SUPFAM" id="SSF161111">
    <property type="entry name" value="Cation efflux protein transmembrane domain-like"/>
    <property type="match status" value="1"/>
</dbReference>
<dbReference type="RefSeq" id="WP_066592739.1">
    <property type="nucleotide sequence ID" value="NZ_CAJTBZ010000015.1"/>
</dbReference>
<feature type="transmembrane region" description="Helical" evidence="9">
    <location>
        <begin position="31"/>
        <end position="52"/>
    </location>
</feature>
<accession>A0A227KDY7</accession>
<feature type="transmembrane region" description="Helical" evidence="9">
    <location>
        <begin position="196"/>
        <end position="214"/>
    </location>
</feature>
<dbReference type="AlphaFoldDB" id="A0A227KDY7"/>
<keyword evidence="5" id="KW-0862">Zinc</keyword>
<dbReference type="SUPFAM" id="SSF160240">
    <property type="entry name" value="Cation efflux protein cytoplasmic domain-like"/>
    <property type="match status" value="1"/>
</dbReference>
<gene>
    <name evidence="12" type="ORF">ADH67_10375</name>
</gene>
<dbReference type="GO" id="GO:0005886">
    <property type="term" value="C:plasma membrane"/>
    <property type="evidence" value="ECO:0007669"/>
    <property type="project" value="TreeGrafter"/>
</dbReference>
<sequence>MSDTLKNTELLSHKKGDSAYIHKNTSSSKKLLAFASALTLGFAVVEIIGGYLANSLALLSDAGHMVTDSASLLFAFAASVMAQKAASVKYSYGYAKMEVVAALINGIVMFFVVGWIFYEAVERLANPQPVEGGSVFIVASIGLLVNILVAWILSHDSKNLNTRAALLHVMGDLLGSIAAILAGLIIYFGGPIQADPILSMFVSCLILNSSYSIIKKSLRLLLDGVPEDISYEEVGTTLEEVPGVKSVHDLHVWNMDGNEIALSAHVTISDFQKWPEILSIARNQLEAKFGITHVTIQPEEEEHA</sequence>
<protein>
    <submittedName>
        <fullName evidence="12">Cation transporter</fullName>
    </submittedName>
</protein>
<evidence type="ECO:0000313" key="13">
    <source>
        <dbReference type="Proteomes" id="UP000214610"/>
    </source>
</evidence>
<name>A0A227KDY7_9BURK</name>
<keyword evidence="4 9" id="KW-0812">Transmembrane</keyword>
<organism evidence="12 13">
    <name type="scientific">Turicimonas muris</name>
    <dbReference type="NCBI Taxonomy" id="1796652"/>
    <lineage>
        <taxon>Bacteria</taxon>
        <taxon>Pseudomonadati</taxon>
        <taxon>Pseudomonadota</taxon>
        <taxon>Betaproteobacteria</taxon>
        <taxon>Burkholderiales</taxon>
        <taxon>Sutterellaceae</taxon>
        <taxon>Turicimonas</taxon>
    </lineage>
</organism>
<evidence type="ECO:0000256" key="1">
    <source>
        <dbReference type="ARBA" id="ARBA00004141"/>
    </source>
</evidence>
<evidence type="ECO:0000256" key="2">
    <source>
        <dbReference type="ARBA" id="ARBA00008873"/>
    </source>
</evidence>
<dbReference type="PANTHER" id="PTHR11562">
    <property type="entry name" value="CATION EFFLUX PROTEIN/ ZINC TRANSPORTER"/>
    <property type="match status" value="1"/>
</dbReference>
<feature type="domain" description="Cation efflux protein transmembrane" evidence="10">
    <location>
        <begin position="34"/>
        <end position="222"/>
    </location>
</feature>
<dbReference type="GeneID" id="78361416"/>
<dbReference type="Proteomes" id="UP000214610">
    <property type="component" value="Unassembled WGS sequence"/>
</dbReference>
<dbReference type="EMBL" id="NHMP01000007">
    <property type="protein sequence ID" value="OXE45818.1"/>
    <property type="molecule type" value="Genomic_DNA"/>
</dbReference>
<keyword evidence="8 9" id="KW-0472">Membrane</keyword>
<feature type="transmembrane region" description="Helical" evidence="9">
    <location>
        <begin position="165"/>
        <end position="190"/>
    </location>
</feature>
<comment type="similarity">
    <text evidence="2">Belongs to the cation diffusion facilitator (CDF) transporter (TC 2.A.4) family. SLC30A subfamily.</text>
</comment>
<comment type="caution">
    <text evidence="12">The sequence shown here is derived from an EMBL/GenBank/DDBJ whole genome shotgun (WGS) entry which is preliminary data.</text>
</comment>
<comment type="subcellular location">
    <subcellularLocation>
        <location evidence="1">Membrane</location>
        <topology evidence="1">Multi-pass membrane protein</topology>
    </subcellularLocation>
</comment>
<evidence type="ECO:0000259" key="10">
    <source>
        <dbReference type="Pfam" id="PF01545"/>
    </source>
</evidence>
<reference evidence="13" key="1">
    <citation type="submission" date="2017-05" db="EMBL/GenBank/DDBJ databases">
        <title>Improved OligoMM genomes.</title>
        <authorList>
            <person name="Garzetti D."/>
        </authorList>
    </citation>
    <scope>NUCLEOTIDE SEQUENCE [LARGE SCALE GENOMIC DNA]</scope>
    <source>
        <strain evidence="13">YL45</strain>
    </source>
</reference>
<evidence type="ECO:0000256" key="7">
    <source>
        <dbReference type="ARBA" id="ARBA00023065"/>
    </source>
</evidence>
<dbReference type="InterPro" id="IPR050681">
    <property type="entry name" value="CDF/SLC30A"/>
</dbReference>
<evidence type="ECO:0000256" key="6">
    <source>
        <dbReference type="ARBA" id="ARBA00022989"/>
    </source>
</evidence>
<feature type="transmembrane region" description="Helical" evidence="9">
    <location>
        <begin position="99"/>
        <end position="118"/>
    </location>
</feature>
<dbReference type="PANTHER" id="PTHR11562:SF17">
    <property type="entry name" value="RE54080P-RELATED"/>
    <property type="match status" value="1"/>
</dbReference>
<dbReference type="Pfam" id="PF16916">
    <property type="entry name" value="ZT_dimer"/>
    <property type="match status" value="1"/>
</dbReference>
<dbReference type="Pfam" id="PF01545">
    <property type="entry name" value="Cation_efflux"/>
    <property type="match status" value="1"/>
</dbReference>
<evidence type="ECO:0000256" key="8">
    <source>
        <dbReference type="ARBA" id="ARBA00023136"/>
    </source>
</evidence>
<evidence type="ECO:0000256" key="4">
    <source>
        <dbReference type="ARBA" id="ARBA00022692"/>
    </source>
</evidence>
<evidence type="ECO:0000256" key="9">
    <source>
        <dbReference type="SAM" id="Phobius"/>
    </source>
</evidence>
<dbReference type="InterPro" id="IPR027469">
    <property type="entry name" value="Cation_efflux_TMD_sf"/>
</dbReference>
<keyword evidence="5" id="KW-0864">Zinc transport</keyword>
<dbReference type="NCBIfam" id="TIGR01297">
    <property type="entry name" value="CDF"/>
    <property type="match status" value="1"/>
</dbReference>
<dbReference type="Gene3D" id="1.20.1510.10">
    <property type="entry name" value="Cation efflux protein transmembrane domain"/>
    <property type="match status" value="1"/>
</dbReference>
<keyword evidence="7" id="KW-0406">Ion transport</keyword>
<dbReference type="InterPro" id="IPR002524">
    <property type="entry name" value="Cation_efflux"/>
</dbReference>
<proteinExistence type="inferred from homology"/>
<dbReference type="InterPro" id="IPR027470">
    <property type="entry name" value="Cation_efflux_CTD"/>
</dbReference>
<keyword evidence="3" id="KW-0813">Transport</keyword>
<evidence type="ECO:0000313" key="12">
    <source>
        <dbReference type="EMBL" id="OXE45818.1"/>
    </source>
</evidence>
<feature type="transmembrane region" description="Helical" evidence="9">
    <location>
        <begin position="133"/>
        <end position="153"/>
    </location>
</feature>
<dbReference type="GO" id="GO:0005385">
    <property type="term" value="F:zinc ion transmembrane transporter activity"/>
    <property type="evidence" value="ECO:0007669"/>
    <property type="project" value="TreeGrafter"/>
</dbReference>